<feature type="region of interest" description="Disordered" evidence="10">
    <location>
        <begin position="1"/>
        <end position="25"/>
    </location>
</feature>
<evidence type="ECO:0000256" key="7">
    <source>
        <dbReference type="ARBA" id="ARBA00022837"/>
    </source>
</evidence>
<dbReference type="Pfam" id="PF02368">
    <property type="entry name" value="Big_2"/>
    <property type="match status" value="3"/>
</dbReference>
<dbReference type="InterPro" id="IPR013780">
    <property type="entry name" value="Glyco_hydro_b"/>
</dbReference>
<dbReference type="Proteomes" id="UP000287533">
    <property type="component" value="Unassembled WGS sequence"/>
</dbReference>
<feature type="compositionally biased region" description="Basic and acidic residues" evidence="10">
    <location>
        <begin position="11"/>
        <end position="20"/>
    </location>
</feature>
<organism evidence="12 13">
    <name type="scientific">Bifidobacterium goeldii</name>
    <dbReference type="NCBI Taxonomy" id="2306975"/>
    <lineage>
        <taxon>Bacteria</taxon>
        <taxon>Bacillati</taxon>
        <taxon>Actinomycetota</taxon>
        <taxon>Actinomycetes</taxon>
        <taxon>Bifidobacteriales</taxon>
        <taxon>Bifidobacteriaceae</taxon>
        <taxon>Bifidobacterium</taxon>
    </lineage>
</organism>
<dbReference type="CDD" id="cd11315">
    <property type="entry name" value="AmyAc_bac1_AmyA"/>
    <property type="match status" value="1"/>
</dbReference>
<dbReference type="Pfam" id="PF00686">
    <property type="entry name" value="CBM_20"/>
    <property type="match status" value="2"/>
</dbReference>
<comment type="cofactor">
    <cofactor evidence="2">
        <name>Ca(2+)</name>
        <dbReference type="ChEBI" id="CHEBI:29108"/>
    </cofactor>
</comment>
<dbReference type="SMART" id="SM00635">
    <property type="entry name" value="BID_2"/>
    <property type="match status" value="3"/>
</dbReference>
<dbReference type="GO" id="GO:0005975">
    <property type="term" value="P:carbohydrate metabolic process"/>
    <property type="evidence" value="ECO:0007669"/>
    <property type="project" value="InterPro"/>
</dbReference>
<keyword evidence="5" id="KW-0479">Metal-binding</keyword>
<dbReference type="PANTHER" id="PTHR10357">
    <property type="entry name" value="ALPHA-AMYLASE FAMILY MEMBER"/>
    <property type="match status" value="1"/>
</dbReference>
<dbReference type="PROSITE" id="PS51166">
    <property type="entry name" value="CBM20"/>
    <property type="match status" value="1"/>
</dbReference>
<dbReference type="OrthoDB" id="9806009at2"/>
<dbReference type="InterPro" id="IPR002044">
    <property type="entry name" value="CBM20"/>
</dbReference>
<comment type="similarity">
    <text evidence="3 9">Belongs to the glycosyl hydrolase 13 family.</text>
</comment>
<dbReference type="Pfam" id="PF00128">
    <property type="entry name" value="Alpha-amylase"/>
    <property type="match status" value="1"/>
</dbReference>
<dbReference type="InterPro" id="IPR003343">
    <property type="entry name" value="Big_2"/>
</dbReference>
<dbReference type="InterPro" id="IPR005085">
    <property type="entry name" value="CBM25"/>
</dbReference>
<keyword evidence="13" id="KW-1185">Reference proteome</keyword>
<dbReference type="GO" id="GO:0004556">
    <property type="term" value="F:alpha-amylase activity"/>
    <property type="evidence" value="ECO:0007669"/>
    <property type="project" value="UniProtKB-EC"/>
</dbReference>
<keyword evidence="6" id="KW-0732">Signal</keyword>
<dbReference type="InterPro" id="IPR006046">
    <property type="entry name" value="Alpha_amylase"/>
</dbReference>
<evidence type="ECO:0000313" key="12">
    <source>
        <dbReference type="EMBL" id="RSX51755.1"/>
    </source>
</evidence>
<evidence type="ECO:0000313" key="13">
    <source>
        <dbReference type="Proteomes" id="UP000287533"/>
    </source>
</evidence>
<reference evidence="12 13" key="1">
    <citation type="submission" date="2018-09" db="EMBL/GenBank/DDBJ databases">
        <title>Characterization of the phylogenetic diversity of five novel species belonging to the genus Bifidobacterium.</title>
        <authorList>
            <person name="Lugli G.A."/>
            <person name="Duranti S."/>
            <person name="Milani C."/>
        </authorList>
    </citation>
    <scope>NUCLEOTIDE SEQUENCE [LARGE SCALE GENOMIC DNA]</scope>
    <source>
        <strain evidence="12 13">2034B</strain>
    </source>
</reference>
<dbReference type="Gene3D" id="2.60.40.1080">
    <property type="match status" value="3"/>
</dbReference>
<evidence type="ECO:0000256" key="2">
    <source>
        <dbReference type="ARBA" id="ARBA00001913"/>
    </source>
</evidence>
<keyword evidence="7" id="KW-0106">Calcium</keyword>
<comment type="caution">
    <text evidence="12">The sequence shown here is derived from an EMBL/GenBank/DDBJ whole genome shotgun (WGS) entry which is preliminary data.</text>
</comment>
<dbReference type="EC" id="3.2.1.1" evidence="4"/>
<dbReference type="Gene3D" id="2.60.40.1180">
    <property type="entry name" value="Golgi alpha-mannosidase II"/>
    <property type="match status" value="1"/>
</dbReference>
<name>A0A430FFT3_9BIFI</name>
<dbReference type="SUPFAM" id="SSF51011">
    <property type="entry name" value="Glycosyl hydrolase domain"/>
    <property type="match status" value="1"/>
</dbReference>
<dbReference type="PANTHER" id="PTHR10357:SF215">
    <property type="entry name" value="ALPHA-AMYLASE 1"/>
    <property type="match status" value="1"/>
</dbReference>
<dbReference type="SMART" id="SM01065">
    <property type="entry name" value="CBM_2"/>
    <property type="match status" value="2"/>
</dbReference>
<dbReference type="PRINTS" id="PR00110">
    <property type="entry name" value="ALPHAAMYLASE"/>
</dbReference>
<dbReference type="InterPro" id="IPR008964">
    <property type="entry name" value="Invasin/intimin_cell_adhesion"/>
</dbReference>
<dbReference type="Gene3D" id="2.60.40.10">
    <property type="entry name" value="Immunoglobulins"/>
    <property type="match status" value="3"/>
</dbReference>
<dbReference type="SUPFAM" id="SSF49373">
    <property type="entry name" value="Invasin/intimin cell-adhesion fragments"/>
    <property type="match status" value="3"/>
</dbReference>
<gene>
    <name evidence="12" type="ORF">D2E25_1730</name>
</gene>
<sequence>MYTEYPSDQEGSARSHEPRHANRRSPFAKVVKKSVAWVAAAATLFGGLSAAAVSSTAFADSGVTDSYANTRGNATFEAAREKYGLTESMDSGAILHAWMWSFNTIKENMAAIAEAGYTSVQTEPMSHIKVNTANGKKFTENWYYVYQPTNTKIGNFVVGTEDDLKALTTEAHKYGVRIIVDVVANHFTSDWNAIDSDWQDKSLFHSRSNCGGANGDQIDYSNRWQVTQCHLLGLWDINTQNQTAANKMQAFLKQAVADGVDGFRFDAAKHVELPDELGTHSVYWDTILQNGAQYQYGEVLQGDSGLNYKAYADLFTKYSKDGGGNTASAYGQTVRSAIRNGNLSAGTLSNISNGGAKNDQLVTWVESHDNYANGDKESTYLNDYQLKMGWALVASRQAGAPLYFNRPVGSGGSNPQFAEKSQLGDAGDDMWKDKSVVAVNHFRNAMDGEAEYLRNCNGQNSCLMVERYVADGNNANDGVVIANMGGDQSLVGSATTLDDGTYKDQVNGGSITVSGGKITAGTAKGNAVSVYYDASGSTTKVASVSATASKSFSTDTTTVTLYAKNVKNAKYTTSEGESGSFKDGDTIEIGSSIKVGGKVTVTVTATNAETGEALKNTYTYTKTEVEAQNLASQYQTKTNATKKTITVDGKTNDWDSSMIIAQGAANDDPRVYRPNSMYEVPIDLYTLYGTYDDDNLYLMWEMTNVQDVVAPNDNYPLTQGTLFNNMNVPFFFAFDTGDSSTRIGKSAQLNTGGTLWDSGITWQNKLNKVLAISTNGANGPWIYGGDSNGLNANAQYGPAANAKTDTEKSGIVFKYGQGILSSAVNGIDGAYGTNNGRVPGDMKAGSNAKWVNFNEKGHNSSTMDFHYEMSIPLSELGTDAAKIAKSGLGVQLVATMGKSGMDALPYDLAVNDNADLDDSAGSQENNSFEKSDQDNFTVNFARIGGSDDSGSGEDDTVKVTSVAISGDDVKSGKLTADLAAGDTTSQLTATVKPDNATNKKVTWKSSNTAVATVDKNGLVTFVKKGTATITATAGGKSATVDVTVTGEKPVANNTTVFYPSTVYGANSTYLHYRVADGKWTTAPGVKMTEACDGWVSYTIKDVKEQQVEFVFTNGSGQWDNNSNANYKASGATIVVQNGQVGSVSPCVVKVDSIAISGDGVKNGALSLKAGESATLKATVSPAEAQDSARISWSSSDSSIASVMGTGVVSAKKAGTVTITAESGDVKASIKLTVEANIETVPVIIHATASLANGETLYAVGDWGQKNAWSRSSGVKLTGSSTTFTGVANAAVGKPMTFRLIKVNANGKVTWDPTTDRKVAKVSSATTLNVAWDTKTVTSTVTVKIKAHASLANGETLYAVGDWGQKNAWSRSSGVKLTNTTGSVYAGSFDVTAGQAVAFRLIKIDANGKSTWDPVSDRKVTVNEPMTLGVSWTSSNVTTDGTTPEDVFTISGAGVSNGKLTLAKGKLVQLNLENAPTGKVTWSSDGAAVAVTGTGNVYGVQAGTNTITATVGGKTATITITVK</sequence>
<accession>A0A430FFT3</accession>
<dbReference type="GO" id="GO:0046872">
    <property type="term" value="F:metal ion binding"/>
    <property type="evidence" value="ECO:0007669"/>
    <property type="project" value="UniProtKB-KW"/>
</dbReference>
<dbReference type="SUPFAM" id="SSF51445">
    <property type="entry name" value="(Trans)glycosidases"/>
    <property type="match status" value="1"/>
</dbReference>
<evidence type="ECO:0000259" key="11">
    <source>
        <dbReference type="PROSITE" id="PS51166"/>
    </source>
</evidence>
<dbReference type="GO" id="GO:2001070">
    <property type="term" value="F:starch binding"/>
    <property type="evidence" value="ECO:0007669"/>
    <property type="project" value="InterPro"/>
</dbReference>
<dbReference type="SMART" id="SM00642">
    <property type="entry name" value="Aamy"/>
    <property type="match status" value="1"/>
</dbReference>
<dbReference type="SMART" id="SM01066">
    <property type="entry name" value="CBM_25"/>
    <property type="match status" value="1"/>
</dbReference>
<dbReference type="Pfam" id="PF03423">
    <property type="entry name" value="CBM_25"/>
    <property type="match status" value="1"/>
</dbReference>
<comment type="catalytic activity">
    <reaction evidence="1">
        <text>Endohydrolysis of (1-&gt;4)-alpha-D-glucosidic linkages in polysaccharides containing three or more (1-&gt;4)-alpha-linked D-glucose units.</text>
        <dbReference type="EC" id="3.2.1.1"/>
    </reaction>
</comment>
<dbReference type="EMBL" id="QXGL01000006">
    <property type="protein sequence ID" value="RSX51755.1"/>
    <property type="molecule type" value="Genomic_DNA"/>
</dbReference>
<dbReference type="InterPro" id="IPR017853">
    <property type="entry name" value="GH"/>
</dbReference>
<evidence type="ECO:0000256" key="4">
    <source>
        <dbReference type="ARBA" id="ARBA00012595"/>
    </source>
</evidence>
<evidence type="ECO:0000256" key="6">
    <source>
        <dbReference type="ARBA" id="ARBA00022729"/>
    </source>
</evidence>
<protein>
    <recommendedName>
        <fullName evidence="4">alpha-amylase</fullName>
        <ecNumber evidence="4">3.2.1.1</ecNumber>
    </recommendedName>
    <alternativeName>
        <fullName evidence="8">1,4-alpha-D-glucan glucanohydrolase</fullName>
    </alternativeName>
</protein>
<evidence type="ECO:0000256" key="3">
    <source>
        <dbReference type="ARBA" id="ARBA00008061"/>
    </source>
</evidence>
<dbReference type="RefSeq" id="WP_125981926.1">
    <property type="nucleotide sequence ID" value="NZ_QXGL01000006.1"/>
</dbReference>
<dbReference type="InterPro" id="IPR006047">
    <property type="entry name" value="GH13_cat_dom"/>
</dbReference>
<evidence type="ECO:0000256" key="5">
    <source>
        <dbReference type="ARBA" id="ARBA00022723"/>
    </source>
</evidence>
<evidence type="ECO:0000256" key="10">
    <source>
        <dbReference type="SAM" id="MobiDB-lite"/>
    </source>
</evidence>
<evidence type="ECO:0000256" key="9">
    <source>
        <dbReference type="RuleBase" id="RU003615"/>
    </source>
</evidence>
<dbReference type="InterPro" id="IPR013784">
    <property type="entry name" value="Carb-bd-like_fold"/>
</dbReference>
<dbReference type="InterPro" id="IPR013783">
    <property type="entry name" value="Ig-like_fold"/>
</dbReference>
<proteinExistence type="inferred from homology"/>
<evidence type="ECO:0000256" key="1">
    <source>
        <dbReference type="ARBA" id="ARBA00000548"/>
    </source>
</evidence>
<dbReference type="Gene3D" id="3.20.20.80">
    <property type="entry name" value="Glycosidases"/>
    <property type="match status" value="1"/>
</dbReference>
<feature type="domain" description="CBM20" evidence="11">
    <location>
        <begin position="1332"/>
        <end position="1440"/>
    </location>
</feature>
<dbReference type="SUPFAM" id="SSF49452">
    <property type="entry name" value="Starch-binding domain-like"/>
    <property type="match status" value="2"/>
</dbReference>
<evidence type="ECO:0000256" key="8">
    <source>
        <dbReference type="ARBA" id="ARBA00030238"/>
    </source>
</evidence>